<dbReference type="PANTHER" id="PTHR45947:SF3">
    <property type="entry name" value="SULFOQUINOVOSYL TRANSFERASE SQD2"/>
    <property type="match status" value="1"/>
</dbReference>
<reference evidence="4" key="1">
    <citation type="submission" date="2017-11" db="EMBL/GenBank/DDBJ databases">
        <title>The draft genome sequence of Chromatocurvus sp. F02.</title>
        <authorList>
            <person name="Du Z.-J."/>
            <person name="Chang Y.-Q."/>
        </authorList>
    </citation>
    <scope>NUCLEOTIDE SEQUENCE [LARGE SCALE GENOMIC DNA]</scope>
    <source>
        <strain evidence="4">F02</strain>
    </source>
</reference>
<dbReference type="SUPFAM" id="SSF53756">
    <property type="entry name" value="UDP-Glycosyltransferase/glycogen phosphorylase"/>
    <property type="match status" value="1"/>
</dbReference>
<dbReference type="PANTHER" id="PTHR45947">
    <property type="entry name" value="SULFOQUINOVOSYL TRANSFERASE SQD2"/>
    <property type="match status" value="1"/>
</dbReference>
<feature type="domain" description="Glycosyltransferase subfamily 4-like N-terminal" evidence="2">
    <location>
        <begin position="33"/>
        <end position="187"/>
    </location>
</feature>
<dbReference type="Pfam" id="PF13579">
    <property type="entry name" value="Glyco_trans_4_4"/>
    <property type="match status" value="1"/>
</dbReference>
<dbReference type="RefSeq" id="WP_101520257.1">
    <property type="nucleotide sequence ID" value="NZ_PKLZ01000002.1"/>
</dbReference>
<protein>
    <submittedName>
        <fullName evidence="3">Glycosyl transferase family 1</fullName>
    </submittedName>
</protein>
<organism evidence="3 4">
    <name type="scientific">Kineobactrum sediminis</name>
    <dbReference type="NCBI Taxonomy" id="1905677"/>
    <lineage>
        <taxon>Bacteria</taxon>
        <taxon>Pseudomonadati</taxon>
        <taxon>Pseudomonadota</taxon>
        <taxon>Gammaproteobacteria</taxon>
        <taxon>Cellvibrionales</taxon>
        <taxon>Halieaceae</taxon>
        <taxon>Kineobactrum</taxon>
    </lineage>
</organism>
<evidence type="ECO:0000313" key="3">
    <source>
        <dbReference type="EMBL" id="PLW83576.1"/>
    </source>
</evidence>
<dbReference type="AlphaFoldDB" id="A0A2N5Y5A3"/>
<dbReference type="InterPro" id="IPR028098">
    <property type="entry name" value="Glyco_trans_4-like_N"/>
</dbReference>
<evidence type="ECO:0000259" key="2">
    <source>
        <dbReference type="Pfam" id="PF13579"/>
    </source>
</evidence>
<keyword evidence="4" id="KW-1185">Reference proteome</keyword>
<dbReference type="GO" id="GO:0016757">
    <property type="term" value="F:glycosyltransferase activity"/>
    <property type="evidence" value="ECO:0007669"/>
    <property type="project" value="InterPro"/>
</dbReference>
<dbReference type="InterPro" id="IPR001296">
    <property type="entry name" value="Glyco_trans_1"/>
</dbReference>
<gene>
    <name evidence="3" type="ORF">CWI75_04280</name>
</gene>
<dbReference type="Proteomes" id="UP000234845">
    <property type="component" value="Unassembled WGS sequence"/>
</dbReference>
<name>A0A2N5Y5A3_9GAMM</name>
<evidence type="ECO:0000259" key="1">
    <source>
        <dbReference type="Pfam" id="PF00534"/>
    </source>
</evidence>
<dbReference type="Gene3D" id="3.40.50.2000">
    <property type="entry name" value="Glycogen Phosphorylase B"/>
    <property type="match status" value="2"/>
</dbReference>
<evidence type="ECO:0000313" key="4">
    <source>
        <dbReference type="Proteomes" id="UP000234845"/>
    </source>
</evidence>
<dbReference type="Pfam" id="PF00534">
    <property type="entry name" value="Glycos_transf_1"/>
    <property type="match status" value="1"/>
</dbReference>
<proteinExistence type="predicted"/>
<comment type="caution">
    <text evidence="3">The sequence shown here is derived from an EMBL/GenBank/DDBJ whole genome shotgun (WGS) entry which is preliminary data.</text>
</comment>
<feature type="domain" description="Glycosyl transferase family 1" evidence="1">
    <location>
        <begin position="205"/>
        <end position="313"/>
    </location>
</feature>
<sequence>MNQRVVASFLPLSDSQTGLRVAVISDAAPGRNGVGAYYQDLTGQLEPQLQALEVFSPRLVGDRWDCGLALPLPGDSTQKLCLPNPFRLARELRELDPHLIIVATPGAYGLLGAYLARRMKCPLLVGFHTAFEQLTQLYWQGSWRGRLVYKLAQWSHRYLFRRAQSVLANSQEMLDLARQMGASDTRLIGTPLSRDFALAPAYHHQGELRKVLFAGRLAAEKNLDAVVEAAKTLPDWQFSIAGDGPLRGQMEAAAERLPNLRVLGWLNREQLLAEVDAHHALLLPSHFESFGTIALEVMARGRLVVVSHGCGIAQWPSLRAGLNVIEPGSNAAEVLLELARLTPAERSWQALAGRGLALTLNNRCIEHWQQLLFATLGVDSDLPQLDSMILSPGTSD</sequence>
<dbReference type="InterPro" id="IPR050194">
    <property type="entry name" value="Glycosyltransferase_grp1"/>
</dbReference>
<dbReference type="EMBL" id="PKLZ01000002">
    <property type="protein sequence ID" value="PLW83576.1"/>
    <property type="molecule type" value="Genomic_DNA"/>
</dbReference>
<keyword evidence="3" id="KW-0808">Transferase</keyword>
<dbReference type="OrthoDB" id="9802525at2"/>
<accession>A0A2N5Y5A3</accession>